<accession>A0A5B8LM30</accession>
<name>A0A5B8LM30_9SPHN</name>
<sequence>MIAFALSAATTADPTDFDALSKAVAKCDRAVVTKTVNDTIARHSTFLIDAYAEQRAIAQARSDLAERRRKLHSGEKVSGEKTTDTEAALTLVREGLDDRQRALDDQRTLDRLEQDMMYYFRQQYLTQCAGRGTEK</sequence>
<dbReference type="AlphaFoldDB" id="A0A5B8LM30"/>
<evidence type="ECO:0000313" key="2">
    <source>
        <dbReference type="Proteomes" id="UP000315673"/>
    </source>
</evidence>
<organism evidence="1 2">
    <name type="scientific">Sphingomonas panacisoli</name>
    <dbReference type="NCBI Taxonomy" id="1813879"/>
    <lineage>
        <taxon>Bacteria</taxon>
        <taxon>Pseudomonadati</taxon>
        <taxon>Pseudomonadota</taxon>
        <taxon>Alphaproteobacteria</taxon>
        <taxon>Sphingomonadales</taxon>
        <taxon>Sphingomonadaceae</taxon>
        <taxon>Sphingomonas</taxon>
    </lineage>
</organism>
<proteinExistence type="predicted"/>
<dbReference type="RefSeq" id="WP_146572377.1">
    <property type="nucleotide sequence ID" value="NZ_CP042306.1"/>
</dbReference>
<protein>
    <submittedName>
        <fullName evidence="1">Uncharacterized protein</fullName>
    </submittedName>
</protein>
<dbReference type="KEGG" id="spai:FPZ24_12225"/>
<gene>
    <name evidence="1" type="ORF">FPZ24_12225</name>
</gene>
<dbReference type="EMBL" id="CP042306">
    <property type="protein sequence ID" value="QDZ08150.1"/>
    <property type="molecule type" value="Genomic_DNA"/>
</dbReference>
<evidence type="ECO:0000313" key="1">
    <source>
        <dbReference type="EMBL" id="QDZ08150.1"/>
    </source>
</evidence>
<reference evidence="1 2" key="1">
    <citation type="submission" date="2019-07" db="EMBL/GenBank/DDBJ databases">
        <title>Full genome sequence of Sphingomonas sp. 4R-6-7(HKS19).</title>
        <authorList>
            <person name="Im W.-T."/>
        </authorList>
    </citation>
    <scope>NUCLEOTIDE SEQUENCE [LARGE SCALE GENOMIC DNA]</scope>
    <source>
        <strain evidence="1 2">HKS19</strain>
    </source>
</reference>
<keyword evidence="2" id="KW-1185">Reference proteome</keyword>
<dbReference type="Proteomes" id="UP000315673">
    <property type="component" value="Chromosome"/>
</dbReference>